<accession>A0A2G5NLV5</accession>
<evidence type="ECO:0000256" key="2">
    <source>
        <dbReference type="ARBA" id="ARBA00022643"/>
    </source>
</evidence>
<evidence type="ECO:0000256" key="6">
    <source>
        <dbReference type="PIRSR" id="PIRSR000337-1"/>
    </source>
</evidence>
<sequence length="443" mass="49723">MTNNKQMLLGLGFTGTFGTNGKAWMSEDVDIRTYPDIEADIRYAQMAEKGKFQFIFIGDFPGAVPNDNRDVPGMTLEPIITSTAILRATKHIGVANTVHTQWNTPYTVARQFKGLDLMSGGRIAWNAVTGSSPQVAENFGVTLLDRQARYESHYEFVEMVQHFWGTWGKDALKADKTRGVFADYNQVKKVYLNGRYHQANGALPMPPSPQGQPVIFHSGGSPASIAFAGRYANAMIGEVWTIEQGIETRNALRQAAIDAGRNPDEIKFIAGLMPVVADSKRKALDRHAKFMDESLVYQRVQHISMVLGIRLSPADLEKPIPHELLDRVEIDAYSDPRIENVLKVAREGWSLRDIIYHSVIDYHPVTLGEAKETADHLSEWFEAGAADGFWIIPDVFETDLARFVDEVVPILQERGVFHKDYEGNTLREHLGVPYQYGLDERLK</sequence>
<dbReference type="Pfam" id="PF00296">
    <property type="entry name" value="Bac_luciferase"/>
    <property type="match status" value="1"/>
</dbReference>
<keyword evidence="3" id="KW-0560">Oxidoreductase</keyword>
<evidence type="ECO:0000256" key="4">
    <source>
        <dbReference type="ARBA" id="ARBA00023033"/>
    </source>
</evidence>
<gene>
    <name evidence="8" type="ORF">BFS35_009740</name>
</gene>
<dbReference type="PIRSF" id="PIRSF000337">
    <property type="entry name" value="NTA_MOA"/>
    <property type="match status" value="1"/>
</dbReference>
<name>A0A2G5NLV5_9STAP</name>
<evidence type="ECO:0000256" key="5">
    <source>
        <dbReference type="ARBA" id="ARBA00033748"/>
    </source>
</evidence>
<dbReference type="EMBL" id="MJBI02000004">
    <property type="protein sequence ID" value="RAI80055.1"/>
    <property type="molecule type" value="Genomic_DNA"/>
</dbReference>
<keyword evidence="2 6" id="KW-0288">FMN</keyword>
<dbReference type="InterPro" id="IPR051260">
    <property type="entry name" value="Diverse_substr_monoxygenases"/>
</dbReference>
<dbReference type="InterPro" id="IPR011251">
    <property type="entry name" value="Luciferase-like_dom"/>
</dbReference>
<proteinExistence type="inferred from homology"/>
<evidence type="ECO:0000256" key="3">
    <source>
        <dbReference type="ARBA" id="ARBA00023002"/>
    </source>
</evidence>
<evidence type="ECO:0000259" key="7">
    <source>
        <dbReference type="Pfam" id="PF00296"/>
    </source>
</evidence>
<comment type="similarity">
    <text evidence="5">Belongs to the NtaA/SnaA/DszA monooxygenase family.</text>
</comment>
<dbReference type="Proteomes" id="UP000229523">
    <property type="component" value="Unassembled WGS sequence"/>
</dbReference>
<evidence type="ECO:0000313" key="8">
    <source>
        <dbReference type="EMBL" id="RAI80055.1"/>
    </source>
</evidence>
<dbReference type="InterPro" id="IPR036661">
    <property type="entry name" value="Luciferase-like_sf"/>
</dbReference>
<keyword evidence="9" id="KW-1185">Reference proteome</keyword>
<dbReference type="RefSeq" id="WP_099581052.1">
    <property type="nucleotide sequence ID" value="NZ_MJBI02000004.1"/>
</dbReference>
<reference evidence="8 9" key="1">
    <citation type="journal article" date="2018" name="Front. Microbiol.">
        <title>Description and Comparative Genomics of Macrococcus caseolyticus subsp. hominis subsp. nov., Macrococcus goetzii sp. nov., Macrococcus epidermidis sp. nov., and Macrococcus bohemicus sp. nov., Novel Macrococci From Human Clinical Material With Virulence Potential and Suspected Uptake of Foreign DNA by Natural Transformation.</title>
        <authorList>
            <person name="Maslanova I."/>
            <person name="Wertheimer Z."/>
            <person name="Sedlacek I."/>
            <person name="Svec P."/>
            <person name="Indrakova A."/>
            <person name="Kovarovic V."/>
            <person name="Schumann P."/>
            <person name="Sproer C."/>
            <person name="Kralova S."/>
            <person name="Sedo O."/>
            <person name="Kristofova L."/>
            <person name="Vrbovska V."/>
            <person name="Fuzik T."/>
            <person name="Petras P."/>
            <person name="Zdrahal Z."/>
            <person name="Ruzickova V."/>
            <person name="Doskar J."/>
            <person name="Pantucek R."/>
        </authorList>
    </citation>
    <scope>NUCLEOTIDE SEQUENCE [LARGE SCALE GENOMIC DNA]</scope>
    <source>
        <strain evidence="8 9">CCM 4927</strain>
    </source>
</reference>
<feature type="binding site" evidence="6">
    <location>
        <position position="221"/>
    </location>
    <ligand>
        <name>FMN</name>
        <dbReference type="ChEBI" id="CHEBI:58210"/>
    </ligand>
</feature>
<evidence type="ECO:0000256" key="1">
    <source>
        <dbReference type="ARBA" id="ARBA00022630"/>
    </source>
</evidence>
<keyword evidence="4" id="KW-0503">Monooxygenase</keyword>
<dbReference type="SUPFAM" id="SSF51679">
    <property type="entry name" value="Bacterial luciferase-like"/>
    <property type="match status" value="1"/>
</dbReference>
<feature type="binding site" evidence="6">
    <location>
        <position position="97"/>
    </location>
    <ligand>
        <name>FMN</name>
        <dbReference type="ChEBI" id="CHEBI:58210"/>
    </ligand>
</feature>
<dbReference type="NCBIfam" id="TIGR03860">
    <property type="entry name" value="FMN_nitrolo"/>
    <property type="match status" value="1"/>
</dbReference>
<feature type="domain" description="Luciferase-like" evidence="7">
    <location>
        <begin position="31"/>
        <end position="294"/>
    </location>
</feature>
<dbReference type="GO" id="GO:0004497">
    <property type="term" value="F:monooxygenase activity"/>
    <property type="evidence" value="ECO:0007669"/>
    <property type="project" value="UniProtKB-KW"/>
</dbReference>
<dbReference type="InterPro" id="IPR016215">
    <property type="entry name" value="NTA_MOA"/>
</dbReference>
<evidence type="ECO:0000313" key="9">
    <source>
        <dbReference type="Proteomes" id="UP000229523"/>
    </source>
</evidence>
<dbReference type="AlphaFoldDB" id="A0A2G5NLV5"/>
<organism evidence="8 9">
    <name type="scientific">Macrococcoides goetzii</name>
    <dbReference type="NCBI Taxonomy" id="1891097"/>
    <lineage>
        <taxon>Bacteria</taxon>
        <taxon>Bacillati</taxon>
        <taxon>Bacillota</taxon>
        <taxon>Bacilli</taxon>
        <taxon>Bacillales</taxon>
        <taxon>Staphylococcaceae</taxon>
        <taxon>Macrococcoides</taxon>
    </lineage>
</organism>
<feature type="binding site" evidence="6">
    <location>
        <position position="150"/>
    </location>
    <ligand>
        <name>FMN</name>
        <dbReference type="ChEBI" id="CHEBI:58210"/>
    </ligand>
</feature>
<dbReference type="PANTHER" id="PTHR30011:SF16">
    <property type="entry name" value="C2H2 FINGER DOMAIN TRANSCRIPTION FACTOR (EUROFUNG)-RELATED"/>
    <property type="match status" value="1"/>
</dbReference>
<dbReference type="GO" id="GO:0016705">
    <property type="term" value="F:oxidoreductase activity, acting on paired donors, with incorporation or reduction of molecular oxygen"/>
    <property type="evidence" value="ECO:0007669"/>
    <property type="project" value="InterPro"/>
</dbReference>
<protein>
    <submittedName>
        <fullName evidence="8">LLM class flavin-dependent oxidoreductase</fullName>
    </submittedName>
</protein>
<feature type="binding site" evidence="6">
    <location>
        <position position="59"/>
    </location>
    <ligand>
        <name>FMN</name>
        <dbReference type="ChEBI" id="CHEBI:58210"/>
    </ligand>
</feature>
<dbReference type="Gene3D" id="3.20.20.30">
    <property type="entry name" value="Luciferase-like domain"/>
    <property type="match status" value="1"/>
</dbReference>
<keyword evidence="1 6" id="KW-0285">Flavoprotein</keyword>
<dbReference type="PANTHER" id="PTHR30011">
    <property type="entry name" value="ALKANESULFONATE MONOOXYGENASE-RELATED"/>
    <property type="match status" value="1"/>
</dbReference>
<comment type="caution">
    <text evidence="8">The sequence shown here is derived from an EMBL/GenBank/DDBJ whole genome shotgun (WGS) entry which is preliminary data.</text>
</comment>